<feature type="chain" id="PRO_5038869016" evidence="2">
    <location>
        <begin position="34"/>
        <end position="375"/>
    </location>
</feature>
<keyword evidence="1 2" id="KW-0732">Signal</keyword>
<organism evidence="3 4">
    <name type="scientific">Candidatus Anaerobiospirillum merdipullorum</name>
    <dbReference type="NCBI Taxonomy" id="2838450"/>
    <lineage>
        <taxon>Bacteria</taxon>
        <taxon>Pseudomonadati</taxon>
        <taxon>Pseudomonadota</taxon>
        <taxon>Gammaproteobacteria</taxon>
        <taxon>Aeromonadales</taxon>
        <taxon>Succinivibrionaceae</taxon>
        <taxon>Anaerobiospirillum</taxon>
    </lineage>
</organism>
<protein>
    <submittedName>
        <fullName evidence="3">PotD/PotF family extracellular solute-binding protein</fullName>
    </submittedName>
</protein>
<dbReference type="PANTHER" id="PTHR30222:SF17">
    <property type="entry name" value="SPERMIDINE_PUTRESCINE-BINDING PERIPLASMIC PROTEIN"/>
    <property type="match status" value="1"/>
</dbReference>
<reference evidence="3" key="1">
    <citation type="journal article" date="2021" name="PeerJ">
        <title>Extensive microbial diversity within the chicken gut microbiome revealed by metagenomics and culture.</title>
        <authorList>
            <person name="Gilroy R."/>
            <person name="Ravi A."/>
            <person name="Getino M."/>
            <person name="Pursley I."/>
            <person name="Horton D.L."/>
            <person name="Alikhan N.F."/>
            <person name="Baker D."/>
            <person name="Gharbi K."/>
            <person name="Hall N."/>
            <person name="Watson M."/>
            <person name="Adriaenssens E.M."/>
            <person name="Foster-Nyarko E."/>
            <person name="Jarju S."/>
            <person name="Secka A."/>
            <person name="Antonio M."/>
            <person name="Oren A."/>
            <person name="Chaudhuri R.R."/>
            <person name="La Ragione R."/>
            <person name="Hildebrand F."/>
            <person name="Pallen M.J."/>
        </authorList>
    </citation>
    <scope>NUCLEOTIDE SEQUENCE</scope>
    <source>
        <strain evidence="3">687</strain>
    </source>
</reference>
<dbReference type="Gene3D" id="3.40.190.10">
    <property type="entry name" value="Periplasmic binding protein-like II"/>
    <property type="match status" value="2"/>
</dbReference>
<evidence type="ECO:0000256" key="1">
    <source>
        <dbReference type="ARBA" id="ARBA00022729"/>
    </source>
</evidence>
<evidence type="ECO:0000313" key="3">
    <source>
        <dbReference type="EMBL" id="MBU3827380.1"/>
    </source>
</evidence>
<dbReference type="Pfam" id="PF13416">
    <property type="entry name" value="SBP_bac_8"/>
    <property type="match status" value="1"/>
</dbReference>
<feature type="signal peptide" evidence="2">
    <location>
        <begin position="1"/>
        <end position="33"/>
    </location>
</feature>
<dbReference type="EMBL" id="JAHLFG010000086">
    <property type="protein sequence ID" value="MBU3827380.1"/>
    <property type="molecule type" value="Genomic_DNA"/>
</dbReference>
<dbReference type="AlphaFoldDB" id="A0A9E2KNK9"/>
<accession>A0A9E2KNK9</accession>
<dbReference type="Proteomes" id="UP000824150">
    <property type="component" value="Unassembled WGS sequence"/>
</dbReference>
<proteinExistence type="predicted"/>
<gene>
    <name evidence="3" type="ORF">IAA31_07850</name>
</gene>
<dbReference type="InterPro" id="IPR006059">
    <property type="entry name" value="SBP"/>
</dbReference>
<name>A0A9E2KNK9_9GAMM</name>
<dbReference type="InterPro" id="IPR006311">
    <property type="entry name" value="TAT_signal"/>
</dbReference>
<evidence type="ECO:0000313" key="4">
    <source>
        <dbReference type="Proteomes" id="UP000824150"/>
    </source>
</evidence>
<comment type="caution">
    <text evidence="3">The sequence shown here is derived from an EMBL/GenBank/DDBJ whole genome shotgun (WGS) entry which is preliminary data.</text>
</comment>
<reference evidence="3" key="2">
    <citation type="submission" date="2021-04" db="EMBL/GenBank/DDBJ databases">
        <authorList>
            <person name="Gilroy R."/>
        </authorList>
    </citation>
    <scope>NUCLEOTIDE SEQUENCE</scope>
    <source>
        <strain evidence="3">687</strain>
    </source>
</reference>
<evidence type="ECO:0000256" key="2">
    <source>
        <dbReference type="SAM" id="SignalP"/>
    </source>
</evidence>
<dbReference type="SUPFAM" id="SSF53850">
    <property type="entry name" value="Periplasmic binding protein-like II"/>
    <property type="match status" value="1"/>
</dbReference>
<dbReference type="PANTHER" id="PTHR30222">
    <property type="entry name" value="SPERMIDINE/PUTRESCINE-BINDING PERIPLASMIC PROTEIN"/>
    <property type="match status" value="1"/>
</dbReference>
<dbReference type="PROSITE" id="PS51318">
    <property type="entry name" value="TAT"/>
    <property type="match status" value="1"/>
</dbReference>
<sequence length="375" mass="42137">MSSTTVSRRNMLKALGLGLVGASLPLSSFKALAAGREKELNILCWEGYNSAEVLDPYRKLRDADVRAESATNDPTMVNKLRAGETAVWDLINVNNPWARNILYPENLIKPLPRDKFEPYFEKMLPDFKPPYQWAMSKDGSALLGMAQRFGPFNFVVNTDKISRKTAEEQGWKLWADDSLKGRYGIQESDDWNIFDLFLIAGIDPFKTHTEAELNTFYETCLRIFKNAKMISDIASLNQALITGEIDAYISGGTYTASLARAEGFLNIRAISPLKDAVMWVEITSLVNNPNPSPLAEDFLQYVQTPEVAHQVAFAEGTFNPVAQMGNPDCFKLFTKDELDAIQYDSLEEEMARARAYDIVPDYDAAHELMTKAKRA</sequence>